<accession>A0ABP0LGV5</accession>
<dbReference type="SUPFAM" id="SSF52540">
    <property type="entry name" value="P-loop containing nucleoside triphosphate hydrolases"/>
    <property type="match status" value="1"/>
</dbReference>
<dbReference type="Proteomes" id="UP001642464">
    <property type="component" value="Unassembled WGS sequence"/>
</dbReference>
<evidence type="ECO:0000313" key="2">
    <source>
        <dbReference type="Proteomes" id="UP001642464"/>
    </source>
</evidence>
<comment type="caution">
    <text evidence="1">The sequence shown here is derived from an EMBL/GenBank/DDBJ whole genome shotgun (WGS) entry which is preliminary data.</text>
</comment>
<keyword evidence="2" id="KW-1185">Reference proteome</keyword>
<sequence length="150" mass="16754">MTINSADHDSRQLQGVTEQLRYGGVLQVVQVSRAGYPVRINHQDGTTDFPRCGHGSGDRVQECWDDYKVIGASKVVNELRHGQSWAVGKTLVFFKLPAYERIKFARRVPRCAFDLLGSRWELEAAAASRSCPHESCHMSISAGFAVSFRI</sequence>
<proteinExistence type="predicted"/>
<gene>
    <name evidence="1" type="ORF">SCF082_LOCUS22597</name>
</gene>
<dbReference type="InterPro" id="IPR027417">
    <property type="entry name" value="P-loop_NTPase"/>
</dbReference>
<organism evidence="1 2">
    <name type="scientific">Durusdinium trenchii</name>
    <dbReference type="NCBI Taxonomy" id="1381693"/>
    <lineage>
        <taxon>Eukaryota</taxon>
        <taxon>Sar</taxon>
        <taxon>Alveolata</taxon>
        <taxon>Dinophyceae</taxon>
        <taxon>Suessiales</taxon>
        <taxon>Symbiodiniaceae</taxon>
        <taxon>Durusdinium</taxon>
    </lineage>
</organism>
<dbReference type="EMBL" id="CAXAMM010016224">
    <property type="protein sequence ID" value="CAK9038400.1"/>
    <property type="molecule type" value="Genomic_DNA"/>
</dbReference>
<evidence type="ECO:0000313" key="1">
    <source>
        <dbReference type="EMBL" id="CAK9038400.1"/>
    </source>
</evidence>
<reference evidence="1 2" key="1">
    <citation type="submission" date="2024-02" db="EMBL/GenBank/DDBJ databases">
        <authorList>
            <person name="Chen Y."/>
            <person name="Shah S."/>
            <person name="Dougan E. K."/>
            <person name="Thang M."/>
            <person name="Chan C."/>
        </authorList>
    </citation>
    <scope>NUCLEOTIDE SEQUENCE [LARGE SCALE GENOMIC DNA]</scope>
</reference>
<name>A0ABP0LGV5_9DINO</name>
<protein>
    <submittedName>
        <fullName evidence="1">Unconventional myosin-X</fullName>
    </submittedName>
</protein>